<sequence length="50" mass="5968">MTREDCRHGTGDDQRPADTVEEMTRNCRHSTGDDDQRLRTGEDQRLRTWY</sequence>
<evidence type="ECO:0000256" key="1">
    <source>
        <dbReference type="SAM" id="MobiDB-lite"/>
    </source>
</evidence>
<accession>A0ABN9AH40</accession>
<gene>
    <name evidence="2" type="ORF">SPARVUS_LOCUS700460</name>
</gene>
<dbReference type="Proteomes" id="UP001162483">
    <property type="component" value="Unassembled WGS sequence"/>
</dbReference>
<organism evidence="2 3">
    <name type="scientific">Staurois parvus</name>
    <dbReference type="NCBI Taxonomy" id="386267"/>
    <lineage>
        <taxon>Eukaryota</taxon>
        <taxon>Metazoa</taxon>
        <taxon>Chordata</taxon>
        <taxon>Craniata</taxon>
        <taxon>Vertebrata</taxon>
        <taxon>Euteleostomi</taxon>
        <taxon>Amphibia</taxon>
        <taxon>Batrachia</taxon>
        <taxon>Anura</taxon>
        <taxon>Neobatrachia</taxon>
        <taxon>Ranoidea</taxon>
        <taxon>Ranidae</taxon>
        <taxon>Staurois</taxon>
    </lineage>
</organism>
<protein>
    <submittedName>
        <fullName evidence="2">Uncharacterized protein</fullName>
    </submittedName>
</protein>
<feature type="region of interest" description="Disordered" evidence="1">
    <location>
        <begin position="1"/>
        <end position="50"/>
    </location>
</feature>
<comment type="caution">
    <text evidence="2">The sequence shown here is derived from an EMBL/GenBank/DDBJ whole genome shotgun (WGS) entry which is preliminary data.</text>
</comment>
<dbReference type="EMBL" id="CATNWA010000227">
    <property type="protein sequence ID" value="CAI9534764.1"/>
    <property type="molecule type" value="Genomic_DNA"/>
</dbReference>
<evidence type="ECO:0000313" key="2">
    <source>
        <dbReference type="EMBL" id="CAI9534764.1"/>
    </source>
</evidence>
<keyword evidence="3" id="KW-1185">Reference proteome</keyword>
<reference evidence="2" key="1">
    <citation type="submission" date="2023-05" db="EMBL/GenBank/DDBJ databases">
        <authorList>
            <person name="Stuckert A."/>
        </authorList>
    </citation>
    <scope>NUCLEOTIDE SEQUENCE</scope>
</reference>
<feature type="non-terminal residue" evidence="2">
    <location>
        <position position="50"/>
    </location>
</feature>
<name>A0ABN9AH40_9NEOB</name>
<proteinExistence type="predicted"/>
<evidence type="ECO:0000313" key="3">
    <source>
        <dbReference type="Proteomes" id="UP001162483"/>
    </source>
</evidence>